<dbReference type="PRINTS" id="PR00166">
    <property type="entry name" value="AROAAPRMEASE"/>
</dbReference>
<dbReference type="RefSeq" id="WP_345194528.1">
    <property type="nucleotide sequence ID" value="NZ_BAABFL010000108.1"/>
</dbReference>
<keyword evidence="8 9" id="KW-0472">Membrane</keyword>
<feature type="transmembrane region" description="Helical" evidence="9">
    <location>
        <begin position="274"/>
        <end position="298"/>
    </location>
</feature>
<evidence type="ECO:0000256" key="3">
    <source>
        <dbReference type="ARBA" id="ARBA00022475"/>
    </source>
</evidence>
<feature type="transmembrane region" description="Helical" evidence="9">
    <location>
        <begin position="216"/>
        <end position="235"/>
    </location>
</feature>
<keyword evidence="6" id="KW-0029">Amino-acid transport</keyword>
<protein>
    <submittedName>
        <fullName evidence="10">Aromatic amino acid transporter</fullName>
    </submittedName>
</protein>
<keyword evidence="5 9" id="KW-0812">Transmembrane</keyword>
<reference evidence="11" key="1">
    <citation type="journal article" date="2019" name="Int. J. Syst. Evol. Microbiol.">
        <title>The Global Catalogue of Microorganisms (GCM) 10K type strain sequencing project: providing services to taxonomists for standard genome sequencing and annotation.</title>
        <authorList>
            <consortium name="The Broad Institute Genomics Platform"/>
            <consortium name="The Broad Institute Genome Sequencing Center for Infectious Disease"/>
            <person name="Wu L."/>
            <person name="Ma J."/>
        </authorList>
    </citation>
    <scope>NUCLEOTIDE SEQUENCE [LARGE SCALE GENOMIC DNA]</scope>
    <source>
        <strain evidence="11">JCM 17805</strain>
    </source>
</reference>
<keyword evidence="2" id="KW-0813">Transport</keyword>
<keyword evidence="11" id="KW-1185">Reference proteome</keyword>
<dbReference type="InterPro" id="IPR013059">
    <property type="entry name" value="Trp_tyr_transpt"/>
</dbReference>
<dbReference type="Gene3D" id="1.20.1740.10">
    <property type="entry name" value="Amino acid/polyamine transporter I"/>
    <property type="match status" value="1"/>
</dbReference>
<dbReference type="PANTHER" id="PTHR46997">
    <property type="entry name" value="LOW AFFINITY TRYPTOPHAN PERMEASE-RELATED"/>
    <property type="match status" value="1"/>
</dbReference>
<feature type="transmembrane region" description="Helical" evidence="9">
    <location>
        <begin position="144"/>
        <end position="165"/>
    </location>
</feature>
<evidence type="ECO:0000256" key="5">
    <source>
        <dbReference type="ARBA" id="ARBA00022692"/>
    </source>
</evidence>
<evidence type="ECO:0000256" key="4">
    <source>
        <dbReference type="ARBA" id="ARBA00022519"/>
    </source>
</evidence>
<comment type="caution">
    <text evidence="10">The sequence shown here is derived from an EMBL/GenBank/DDBJ whole genome shotgun (WGS) entry which is preliminary data.</text>
</comment>
<dbReference type="Pfam" id="PF03222">
    <property type="entry name" value="Trp_Tyr_perm"/>
    <property type="match status" value="1"/>
</dbReference>
<name>A0ABP8V056_9GAMM</name>
<feature type="transmembrane region" description="Helical" evidence="9">
    <location>
        <begin position="335"/>
        <end position="357"/>
    </location>
</feature>
<gene>
    <name evidence="10" type="ORF">GCM10023116_10820</name>
</gene>
<evidence type="ECO:0000256" key="2">
    <source>
        <dbReference type="ARBA" id="ARBA00022448"/>
    </source>
</evidence>
<evidence type="ECO:0000313" key="10">
    <source>
        <dbReference type="EMBL" id="GAA4648809.1"/>
    </source>
</evidence>
<accession>A0ABP8V056</accession>
<evidence type="ECO:0000256" key="7">
    <source>
        <dbReference type="ARBA" id="ARBA00022989"/>
    </source>
</evidence>
<evidence type="ECO:0000256" key="9">
    <source>
        <dbReference type="SAM" id="Phobius"/>
    </source>
</evidence>
<dbReference type="PANTHER" id="PTHR46997:SF2">
    <property type="entry name" value="TYROSINE-SPECIFIC TRANSPORT SYSTEM"/>
    <property type="match status" value="1"/>
</dbReference>
<organism evidence="10 11">
    <name type="scientific">Kistimonas scapharcae</name>
    <dbReference type="NCBI Taxonomy" id="1036133"/>
    <lineage>
        <taxon>Bacteria</taxon>
        <taxon>Pseudomonadati</taxon>
        <taxon>Pseudomonadota</taxon>
        <taxon>Gammaproteobacteria</taxon>
        <taxon>Oceanospirillales</taxon>
        <taxon>Endozoicomonadaceae</taxon>
        <taxon>Kistimonas</taxon>
    </lineage>
</organism>
<feature type="transmembrane region" description="Helical" evidence="9">
    <location>
        <begin position="28"/>
        <end position="46"/>
    </location>
</feature>
<dbReference type="EMBL" id="BAABFL010000108">
    <property type="protein sequence ID" value="GAA4648809.1"/>
    <property type="molecule type" value="Genomic_DNA"/>
</dbReference>
<evidence type="ECO:0000256" key="6">
    <source>
        <dbReference type="ARBA" id="ARBA00022970"/>
    </source>
</evidence>
<comment type="subcellular location">
    <subcellularLocation>
        <location evidence="1">Cell inner membrane</location>
        <topology evidence="1">Multi-pass membrane protein</topology>
    </subcellularLocation>
</comment>
<keyword evidence="4" id="KW-0997">Cell inner membrane</keyword>
<sequence>MQNRLIGSALIIAGTSLGAGMIAMPLATAVIGFWPALVLMVFNWALATYSGLLVAEVCRACPGTTSLYGAAGQLLGRPGQFIASLATLFLPYALCAAYITGAAGHLNGSLAHWFSIALPQGFSAICVTALFAGVIVISTSSVDLVTRGLFMLKVMMLVMLIGLLLPKVEPAYLNTMPVSEGVMWAALPLFFTSFGFQATVPSIVRYLDDKPAQIRPAVIIGSTLPLIIYLLWVIGTNGVLPQGSLVAIQNGQDPVSALVIGLTQFGGSVWISTAINLFAILALATSFLGVALGLFDYLSEVFRRAGSFSGRLQTALITFIPPLLVALYFPDSFITVLGFAAIALVVLAIGLPTCMALTLRKVSKEGASPIMDQPILQILAATAGLMIILIQLAIAAKILPAIG</sequence>
<evidence type="ECO:0000256" key="1">
    <source>
        <dbReference type="ARBA" id="ARBA00004429"/>
    </source>
</evidence>
<keyword evidence="3" id="KW-1003">Cell membrane</keyword>
<evidence type="ECO:0000256" key="8">
    <source>
        <dbReference type="ARBA" id="ARBA00023136"/>
    </source>
</evidence>
<feature type="transmembrane region" description="Helical" evidence="9">
    <location>
        <begin position="185"/>
        <end position="204"/>
    </location>
</feature>
<evidence type="ECO:0000313" key="11">
    <source>
        <dbReference type="Proteomes" id="UP001500604"/>
    </source>
</evidence>
<feature type="transmembrane region" description="Helical" evidence="9">
    <location>
        <begin position="310"/>
        <end position="329"/>
    </location>
</feature>
<feature type="transmembrane region" description="Helical" evidence="9">
    <location>
        <begin position="81"/>
        <end position="101"/>
    </location>
</feature>
<dbReference type="Proteomes" id="UP001500604">
    <property type="component" value="Unassembled WGS sequence"/>
</dbReference>
<dbReference type="InterPro" id="IPR018227">
    <property type="entry name" value="Amino_acid_transport_2"/>
</dbReference>
<proteinExistence type="predicted"/>
<feature type="transmembrane region" description="Helical" evidence="9">
    <location>
        <begin position="378"/>
        <end position="399"/>
    </location>
</feature>
<keyword evidence="7 9" id="KW-1133">Transmembrane helix</keyword>
<feature type="transmembrane region" description="Helical" evidence="9">
    <location>
        <begin position="113"/>
        <end position="137"/>
    </location>
</feature>